<feature type="region of interest" description="Disordered" evidence="4">
    <location>
        <begin position="319"/>
        <end position="342"/>
    </location>
</feature>
<evidence type="ECO:0000313" key="8">
    <source>
        <dbReference type="EMBL" id="TCZ53920.1"/>
    </source>
</evidence>
<protein>
    <submittedName>
        <fullName evidence="8">HAMP domain-containing protein</fullName>
    </submittedName>
</protein>
<organism evidence="8 9">
    <name type="scientific">Roseicella aquatilis</name>
    <dbReference type="NCBI Taxonomy" id="2527868"/>
    <lineage>
        <taxon>Bacteria</taxon>
        <taxon>Pseudomonadati</taxon>
        <taxon>Pseudomonadota</taxon>
        <taxon>Alphaproteobacteria</taxon>
        <taxon>Acetobacterales</taxon>
        <taxon>Roseomonadaceae</taxon>
        <taxon>Roseicella</taxon>
    </lineage>
</organism>
<comment type="caution">
    <text evidence="8">The sequence shown here is derived from an EMBL/GenBank/DDBJ whole genome shotgun (WGS) entry which is preliminary data.</text>
</comment>
<evidence type="ECO:0000259" key="7">
    <source>
        <dbReference type="PROSITE" id="PS50885"/>
    </source>
</evidence>
<feature type="transmembrane region" description="Helical" evidence="5">
    <location>
        <begin position="194"/>
        <end position="218"/>
    </location>
</feature>
<feature type="compositionally biased region" description="Low complexity" evidence="4">
    <location>
        <begin position="333"/>
        <end position="342"/>
    </location>
</feature>
<feature type="domain" description="HAMP" evidence="7">
    <location>
        <begin position="215"/>
        <end position="268"/>
    </location>
</feature>
<dbReference type="CDD" id="cd06225">
    <property type="entry name" value="HAMP"/>
    <property type="match status" value="1"/>
</dbReference>
<dbReference type="InterPro" id="IPR003660">
    <property type="entry name" value="HAMP_dom"/>
</dbReference>
<evidence type="ECO:0000256" key="5">
    <source>
        <dbReference type="SAM" id="Phobius"/>
    </source>
</evidence>
<dbReference type="InterPro" id="IPR004090">
    <property type="entry name" value="Chemotax_Me-accpt_rcpt"/>
</dbReference>
<name>A0A4R4D570_9PROT</name>
<comment type="similarity">
    <text evidence="2">Belongs to the methyl-accepting chemotaxis (MCP) protein family.</text>
</comment>
<dbReference type="GO" id="GO:0004888">
    <property type="term" value="F:transmembrane signaling receptor activity"/>
    <property type="evidence" value="ECO:0007669"/>
    <property type="project" value="InterPro"/>
</dbReference>
<feature type="transmembrane region" description="Helical" evidence="5">
    <location>
        <begin position="12"/>
        <end position="32"/>
    </location>
</feature>
<evidence type="ECO:0000256" key="3">
    <source>
        <dbReference type="PROSITE-ProRule" id="PRU00284"/>
    </source>
</evidence>
<dbReference type="SMART" id="SM00304">
    <property type="entry name" value="HAMP"/>
    <property type="match status" value="1"/>
</dbReference>
<keyword evidence="9" id="KW-1185">Reference proteome</keyword>
<evidence type="ECO:0000256" key="4">
    <source>
        <dbReference type="SAM" id="MobiDB-lite"/>
    </source>
</evidence>
<dbReference type="SMART" id="SM00283">
    <property type="entry name" value="MA"/>
    <property type="match status" value="1"/>
</dbReference>
<dbReference type="PANTHER" id="PTHR32089">
    <property type="entry name" value="METHYL-ACCEPTING CHEMOTAXIS PROTEIN MCPB"/>
    <property type="match status" value="1"/>
</dbReference>
<sequence length="565" mass="58850">MLRRLNDLRIVAKLIIPLAAVFLSLGVIVWTARDGVTTLGATSHALVEGAATRLRLALEIGLRVNEATVAEKNLIIEADAARMAQYEAAYHRAIDQAREGAQRLLALSTRADLRADSTRILEGIDAYDAVTNRSVAHGLRNEAQAAQEISANAGREARLRLVALVEKRAAWAADSMRAEMAEADRLSASALRTLYVTAALGLLAAIGLLLWVGIALIARPLGAMVESMTRIAGGDLTVAVTGSERRDEVGALARALEVFKTNGVEMRRLAEEQEAIKQQAEQERRASLLGMAEGFERSVGGIVGTVASASTELEQTARSMSATARRTSEQAREAGAGAGTASESVQTVAAAAEQLSASIAEISRQVAHSTEVTHQAVDEANRSNASVAALSQSAERIGDVVQMISSIAAQTNLLALNATIEAARAGDAGKGFAVVASEVKQLAGQTAHATVEIGKQIAEMRHATTEAVGAIQGIGTTITKVGEIATAIAAAVEEQGTATRDIAGNVQRAAEGTLRATGSAGETERAAADTGAASAQVLTAAGELSRMAESLQAEMRQFLTTVRAA</sequence>
<evidence type="ECO:0000256" key="2">
    <source>
        <dbReference type="ARBA" id="ARBA00029447"/>
    </source>
</evidence>
<keyword evidence="5" id="KW-1133">Transmembrane helix</keyword>
<keyword evidence="5" id="KW-0472">Membrane</keyword>
<dbReference type="PRINTS" id="PR00260">
    <property type="entry name" value="CHEMTRNSDUCR"/>
</dbReference>
<dbReference type="EMBL" id="SKBM01000035">
    <property type="protein sequence ID" value="TCZ53920.1"/>
    <property type="molecule type" value="Genomic_DNA"/>
</dbReference>
<evidence type="ECO:0000256" key="1">
    <source>
        <dbReference type="ARBA" id="ARBA00023224"/>
    </source>
</evidence>
<dbReference type="PROSITE" id="PS50885">
    <property type="entry name" value="HAMP"/>
    <property type="match status" value="1"/>
</dbReference>
<dbReference type="Pfam" id="PF00672">
    <property type="entry name" value="HAMP"/>
    <property type="match status" value="1"/>
</dbReference>
<proteinExistence type="inferred from homology"/>
<dbReference type="PANTHER" id="PTHR32089:SF112">
    <property type="entry name" value="LYSOZYME-LIKE PROTEIN-RELATED"/>
    <property type="match status" value="1"/>
</dbReference>
<dbReference type="GO" id="GO:0006935">
    <property type="term" value="P:chemotaxis"/>
    <property type="evidence" value="ECO:0007669"/>
    <property type="project" value="InterPro"/>
</dbReference>
<dbReference type="GO" id="GO:0016020">
    <property type="term" value="C:membrane"/>
    <property type="evidence" value="ECO:0007669"/>
    <property type="project" value="InterPro"/>
</dbReference>
<keyword evidence="5" id="KW-0812">Transmembrane</keyword>
<dbReference type="InterPro" id="IPR004089">
    <property type="entry name" value="MCPsignal_dom"/>
</dbReference>
<evidence type="ECO:0000313" key="9">
    <source>
        <dbReference type="Proteomes" id="UP000295023"/>
    </source>
</evidence>
<dbReference type="Gene3D" id="1.10.8.500">
    <property type="entry name" value="HAMP domain in histidine kinase"/>
    <property type="match status" value="1"/>
</dbReference>
<gene>
    <name evidence="8" type="ORF">EXY23_23785</name>
</gene>
<dbReference type="Gene3D" id="1.10.287.950">
    <property type="entry name" value="Methyl-accepting chemotaxis protein"/>
    <property type="match status" value="1"/>
</dbReference>
<dbReference type="PROSITE" id="PS50111">
    <property type="entry name" value="CHEMOTAXIS_TRANSDUC_2"/>
    <property type="match status" value="1"/>
</dbReference>
<keyword evidence="1 3" id="KW-0807">Transducer</keyword>
<dbReference type="RefSeq" id="WP_132295836.1">
    <property type="nucleotide sequence ID" value="NZ_SKBM01000035.1"/>
</dbReference>
<feature type="domain" description="Methyl-accepting transducer" evidence="6">
    <location>
        <begin position="309"/>
        <end position="545"/>
    </location>
</feature>
<accession>A0A4R4D570</accession>
<dbReference type="SUPFAM" id="SSF58104">
    <property type="entry name" value="Methyl-accepting chemotaxis protein (MCP) signaling domain"/>
    <property type="match status" value="1"/>
</dbReference>
<dbReference type="GO" id="GO:0007165">
    <property type="term" value="P:signal transduction"/>
    <property type="evidence" value="ECO:0007669"/>
    <property type="project" value="UniProtKB-KW"/>
</dbReference>
<reference evidence="8 9" key="1">
    <citation type="submission" date="2019-03" db="EMBL/GenBank/DDBJ databases">
        <title>Paracraurococcus aquatilis NE82 genome sequence.</title>
        <authorList>
            <person name="Zhao Y."/>
            <person name="Du Z."/>
        </authorList>
    </citation>
    <scope>NUCLEOTIDE SEQUENCE [LARGE SCALE GENOMIC DNA]</scope>
    <source>
        <strain evidence="8 9">NE82</strain>
    </source>
</reference>
<dbReference type="Pfam" id="PF00015">
    <property type="entry name" value="MCPsignal"/>
    <property type="match status" value="1"/>
</dbReference>
<evidence type="ECO:0000259" key="6">
    <source>
        <dbReference type="PROSITE" id="PS50111"/>
    </source>
</evidence>
<dbReference type="AlphaFoldDB" id="A0A4R4D570"/>
<dbReference type="Proteomes" id="UP000295023">
    <property type="component" value="Unassembled WGS sequence"/>
</dbReference>
<dbReference type="OrthoDB" id="7295762at2"/>